<sequence length="70" mass="8527">MKKIEYKEQRKRRKTTEKEKRKKNTEKNHLMQMRQNLIFYTGEPSKKSPLYTTSQSFLEINLAICQKMSE</sequence>
<evidence type="ECO:0000313" key="2">
    <source>
        <dbReference type="Proteomes" id="UP000887565"/>
    </source>
</evidence>
<reference evidence="3" key="1">
    <citation type="submission" date="2022-11" db="UniProtKB">
        <authorList>
            <consortium name="WormBaseParasite"/>
        </authorList>
    </citation>
    <scope>IDENTIFICATION</scope>
</reference>
<protein>
    <submittedName>
        <fullName evidence="3">Uncharacterized protein</fullName>
    </submittedName>
</protein>
<proteinExistence type="predicted"/>
<evidence type="ECO:0000313" key="3">
    <source>
        <dbReference type="WBParaSite" id="nRc.2.0.1.t10633-RA"/>
    </source>
</evidence>
<feature type="compositionally biased region" description="Basic residues" evidence="1">
    <location>
        <begin position="9"/>
        <end position="24"/>
    </location>
</feature>
<feature type="region of interest" description="Disordered" evidence="1">
    <location>
        <begin position="1"/>
        <end position="29"/>
    </location>
</feature>
<dbReference type="WBParaSite" id="nRc.2.0.1.t10633-RA">
    <property type="protein sequence ID" value="nRc.2.0.1.t10633-RA"/>
    <property type="gene ID" value="nRc.2.0.1.g10633"/>
</dbReference>
<evidence type="ECO:0000256" key="1">
    <source>
        <dbReference type="SAM" id="MobiDB-lite"/>
    </source>
</evidence>
<name>A0A915IA34_ROMCU</name>
<dbReference type="AlphaFoldDB" id="A0A915IA34"/>
<accession>A0A915IA34</accession>
<keyword evidence="2" id="KW-1185">Reference proteome</keyword>
<dbReference type="Proteomes" id="UP000887565">
    <property type="component" value="Unplaced"/>
</dbReference>
<organism evidence="2 3">
    <name type="scientific">Romanomermis culicivorax</name>
    <name type="common">Nematode worm</name>
    <dbReference type="NCBI Taxonomy" id="13658"/>
    <lineage>
        <taxon>Eukaryota</taxon>
        <taxon>Metazoa</taxon>
        <taxon>Ecdysozoa</taxon>
        <taxon>Nematoda</taxon>
        <taxon>Enoplea</taxon>
        <taxon>Dorylaimia</taxon>
        <taxon>Mermithida</taxon>
        <taxon>Mermithoidea</taxon>
        <taxon>Mermithidae</taxon>
        <taxon>Romanomermis</taxon>
    </lineage>
</organism>